<name>X6NYS8_RETFI</name>
<dbReference type="AlphaFoldDB" id="X6NYS8"/>
<comment type="caution">
    <text evidence="1">The sequence shown here is derived from an EMBL/GenBank/DDBJ whole genome shotgun (WGS) entry which is preliminary data.</text>
</comment>
<sequence>MNRIHDMLAKIDVISDVKVLFLDCLSAFRMGSQLPQELKKRSSNSLQAVEINFSILDGTSIPLLCQLLTKHSGSIKTLYLSYNQREEKTALFTGKKKKEGELKGCIGSNVSDKNLLDLYSTINKMQRSICEFELIMDGMNVFQQHYCSVVYNDMLPNFESLQVLQLHLTEDMLNGVTNAMTKCHKHICRCVSGLRSLHTIRLCVCLHSRMTEEQVMFVDDLYKSIATNPNICHVFMHETVTYRSLSITPFTLFYSILVACTKGGIDFSQKKKKRITNDHN</sequence>
<organism evidence="1 2">
    <name type="scientific">Reticulomyxa filosa</name>
    <dbReference type="NCBI Taxonomy" id="46433"/>
    <lineage>
        <taxon>Eukaryota</taxon>
        <taxon>Sar</taxon>
        <taxon>Rhizaria</taxon>
        <taxon>Retaria</taxon>
        <taxon>Foraminifera</taxon>
        <taxon>Monothalamids</taxon>
        <taxon>Reticulomyxidae</taxon>
        <taxon>Reticulomyxa</taxon>
    </lineage>
</organism>
<accession>X6NYS8</accession>
<dbReference type="EMBL" id="ASPP01005113">
    <property type="protein sequence ID" value="ETO31141.1"/>
    <property type="molecule type" value="Genomic_DNA"/>
</dbReference>
<proteinExistence type="predicted"/>
<reference evidence="1 2" key="1">
    <citation type="journal article" date="2013" name="Curr. Biol.">
        <title>The Genome of the Foraminiferan Reticulomyxa filosa.</title>
        <authorList>
            <person name="Glockner G."/>
            <person name="Hulsmann N."/>
            <person name="Schleicher M."/>
            <person name="Noegel A.A."/>
            <person name="Eichinger L."/>
            <person name="Gallinger C."/>
            <person name="Pawlowski J."/>
            <person name="Sierra R."/>
            <person name="Euteneuer U."/>
            <person name="Pillet L."/>
            <person name="Moustafa A."/>
            <person name="Platzer M."/>
            <person name="Groth M."/>
            <person name="Szafranski K."/>
            <person name="Schliwa M."/>
        </authorList>
    </citation>
    <scope>NUCLEOTIDE SEQUENCE [LARGE SCALE GENOMIC DNA]</scope>
</reference>
<keyword evidence="2" id="KW-1185">Reference proteome</keyword>
<protein>
    <submittedName>
        <fullName evidence="1">Uncharacterized protein</fullName>
    </submittedName>
</protein>
<gene>
    <name evidence="1" type="ORF">RFI_05982</name>
</gene>
<evidence type="ECO:0000313" key="1">
    <source>
        <dbReference type="EMBL" id="ETO31141.1"/>
    </source>
</evidence>
<dbReference type="Proteomes" id="UP000023152">
    <property type="component" value="Unassembled WGS sequence"/>
</dbReference>
<evidence type="ECO:0000313" key="2">
    <source>
        <dbReference type="Proteomes" id="UP000023152"/>
    </source>
</evidence>